<dbReference type="GO" id="GO:0016740">
    <property type="term" value="F:transferase activity"/>
    <property type="evidence" value="ECO:0007669"/>
    <property type="project" value="UniProtKB-KW"/>
</dbReference>
<protein>
    <submittedName>
        <fullName evidence="2">Nucleotidyltransferase domain-containing protein</fullName>
    </submittedName>
</protein>
<dbReference type="InterPro" id="IPR041633">
    <property type="entry name" value="Polbeta"/>
</dbReference>
<keyword evidence="2" id="KW-0808">Transferase</keyword>
<proteinExistence type="predicted"/>
<dbReference type="InterPro" id="IPR043519">
    <property type="entry name" value="NT_sf"/>
</dbReference>
<feature type="domain" description="Polymerase beta nucleotidyltransferase" evidence="1">
    <location>
        <begin position="17"/>
        <end position="105"/>
    </location>
</feature>
<dbReference type="Pfam" id="PF18765">
    <property type="entry name" value="Polbeta"/>
    <property type="match status" value="1"/>
</dbReference>
<evidence type="ECO:0000313" key="2">
    <source>
        <dbReference type="EMBL" id="HDX30320.1"/>
    </source>
</evidence>
<organism evidence="2">
    <name type="scientific">Caldilinea aerophila</name>
    <dbReference type="NCBI Taxonomy" id="133453"/>
    <lineage>
        <taxon>Bacteria</taxon>
        <taxon>Bacillati</taxon>
        <taxon>Chloroflexota</taxon>
        <taxon>Caldilineae</taxon>
        <taxon>Caldilineales</taxon>
        <taxon>Caldilineaceae</taxon>
        <taxon>Caldilinea</taxon>
    </lineage>
</organism>
<name>A0A7C1FPM9_9CHLR</name>
<dbReference type="Gene3D" id="3.30.460.10">
    <property type="entry name" value="Beta Polymerase, domain 2"/>
    <property type="match status" value="1"/>
</dbReference>
<dbReference type="InterPro" id="IPR052930">
    <property type="entry name" value="TA_antitoxin_MntA"/>
</dbReference>
<dbReference type="CDD" id="cd05403">
    <property type="entry name" value="NT_KNTase_like"/>
    <property type="match status" value="1"/>
</dbReference>
<dbReference type="PANTHER" id="PTHR43852">
    <property type="entry name" value="NUCLEOTIDYLTRANSFERASE"/>
    <property type="match status" value="1"/>
</dbReference>
<dbReference type="EMBL" id="DSMG01000035">
    <property type="protein sequence ID" value="HDX30320.1"/>
    <property type="molecule type" value="Genomic_DNA"/>
</dbReference>
<dbReference type="NCBIfam" id="NF047752">
    <property type="entry name" value="MntA_antitoxin"/>
    <property type="match status" value="1"/>
</dbReference>
<accession>A0A7C1FPM9</accession>
<comment type="caution">
    <text evidence="2">The sequence shown here is derived from an EMBL/GenBank/DDBJ whole genome shotgun (WGS) entry which is preliminary data.</text>
</comment>
<dbReference type="AlphaFoldDB" id="A0A7C1FPM9"/>
<sequence>MNPLNKPTCPIQPDLNRLPEIFTNYPEIQAVYLFGSTATGRTHAESDLDLALVLRHGVTAFPKLDLLADLVWAGFCNVDLITLNTEDIVLKHEVVRHNRLIYCTEDFDASAFFSKIVRQFLDFRPYLDVQRQAYKTRMVHGQT</sequence>
<evidence type="ECO:0000259" key="1">
    <source>
        <dbReference type="Pfam" id="PF18765"/>
    </source>
</evidence>
<dbReference type="SUPFAM" id="SSF81301">
    <property type="entry name" value="Nucleotidyltransferase"/>
    <property type="match status" value="1"/>
</dbReference>
<gene>
    <name evidence="2" type="ORF">ENQ20_02375</name>
</gene>
<dbReference type="PANTHER" id="PTHR43852:SF3">
    <property type="entry name" value="NUCLEOTIDYLTRANSFERASE"/>
    <property type="match status" value="1"/>
</dbReference>
<reference evidence="2" key="1">
    <citation type="journal article" date="2020" name="mSystems">
        <title>Genome- and Community-Level Interaction Insights into Carbon Utilization and Element Cycling Functions of Hydrothermarchaeota in Hydrothermal Sediment.</title>
        <authorList>
            <person name="Zhou Z."/>
            <person name="Liu Y."/>
            <person name="Xu W."/>
            <person name="Pan J."/>
            <person name="Luo Z.H."/>
            <person name="Li M."/>
        </authorList>
    </citation>
    <scope>NUCLEOTIDE SEQUENCE [LARGE SCALE GENOMIC DNA]</scope>
    <source>
        <strain evidence="2">SpSt-289</strain>
    </source>
</reference>